<name>A0AAE3E119_9FIRM</name>
<accession>A0AAE3E119</accession>
<dbReference type="RefSeq" id="WP_022228772.1">
    <property type="nucleotide sequence ID" value="NZ_JAJEQM010000021.1"/>
</dbReference>
<gene>
    <name evidence="1" type="ORF">LKE05_12690</name>
</gene>
<dbReference type="EMBL" id="JAJEQM010000021">
    <property type="protein sequence ID" value="MCC2211638.1"/>
    <property type="molecule type" value="Genomic_DNA"/>
</dbReference>
<dbReference type="AlphaFoldDB" id="A0AAE3E119"/>
<reference evidence="1 2" key="1">
    <citation type="submission" date="2021-10" db="EMBL/GenBank/DDBJ databases">
        <title>Anaerobic single-cell dispensing facilitates the cultivation of human gut bacteria.</title>
        <authorList>
            <person name="Afrizal A."/>
        </authorList>
    </citation>
    <scope>NUCLEOTIDE SEQUENCE [LARGE SCALE GENOMIC DNA]</scope>
    <source>
        <strain evidence="1 2">CLA-AA-H232</strain>
    </source>
</reference>
<dbReference type="Proteomes" id="UP001198242">
    <property type="component" value="Unassembled WGS sequence"/>
</dbReference>
<comment type="caution">
    <text evidence="1">The sequence shown here is derived from an EMBL/GenBank/DDBJ whole genome shotgun (WGS) entry which is preliminary data.</text>
</comment>
<proteinExistence type="predicted"/>
<organism evidence="1 2">
    <name type="scientific">Hominilimicola fabiformis</name>
    <dbReference type="NCBI Taxonomy" id="2885356"/>
    <lineage>
        <taxon>Bacteria</taxon>
        <taxon>Bacillati</taxon>
        <taxon>Bacillota</taxon>
        <taxon>Clostridia</taxon>
        <taxon>Eubacteriales</taxon>
        <taxon>Oscillospiraceae</taxon>
        <taxon>Hominilimicola</taxon>
    </lineage>
</organism>
<protein>
    <submittedName>
        <fullName evidence="1">DUF2577 family protein</fullName>
    </submittedName>
</protein>
<evidence type="ECO:0000313" key="1">
    <source>
        <dbReference type="EMBL" id="MCC2211638.1"/>
    </source>
</evidence>
<sequence length="91" mass="10389">MSGVTDLARHIKARDNPSSYTPMFGRIISLPKLVIQLGNNILLDDSDIKSVFDIYETQERDNHTEYKYLGKEVVLLPYDNDNKFVVIGVTE</sequence>
<evidence type="ECO:0000313" key="2">
    <source>
        <dbReference type="Proteomes" id="UP001198242"/>
    </source>
</evidence>
<keyword evidence="2" id="KW-1185">Reference proteome</keyword>